<dbReference type="InterPro" id="IPR036629">
    <property type="entry name" value="YjbJ_sf"/>
</dbReference>
<accession>A0A1I4XYE1</accession>
<dbReference type="OrthoDB" id="9796058at2"/>
<dbReference type="Proteomes" id="UP000199036">
    <property type="component" value="Unassembled WGS sequence"/>
</dbReference>
<keyword evidence="4" id="KW-1185">Reference proteome</keyword>
<organism evidence="3 4">
    <name type="scientific">Paenimyroides ummariense</name>
    <dbReference type="NCBI Taxonomy" id="913024"/>
    <lineage>
        <taxon>Bacteria</taxon>
        <taxon>Pseudomonadati</taxon>
        <taxon>Bacteroidota</taxon>
        <taxon>Flavobacteriia</taxon>
        <taxon>Flavobacteriales</taxon>
        <taxon>Flavobacteriaceae</taxon>
        <taxon>Paenimyroides</taxon>
    </lineage>
</organism>
<dbReference type="Pfam" id="PF05532">
    <property type="entry name" value="CsbD"/>
    <property type="match status" value="1"/>
</dbReference>
<dbReference type="EMBL" id="FOVI01000003">
    <property type="protein sequence ID" value="SFN30249.1"/>
    <property type="molecule type" value="Genomic_DNA"/>
</dbReference>
<feature type="domain" description="CsbD-like" evidence="2">
    <location>
        <begin position="6"/>
        <end position="56"/>
    </location>
</feature>
<dbReference type="InterPro" id="IPR050423">
    <property type="entry name" value="UPF0337_stress_rsp"/>
</dbReference>
<proteinExistence type="inferred from homology"/>
<evidence type="ECO:0000256" key="1">
    <source>
        <dbReference type="ARBA" id="ARBA00009129"/>
    </source>
</evidence>
<evidence type="ECO:0000313" key="4">
    <source>
        <dbReference type="Proteomes" id="UP000199036"/>
    </source>
</evidence>
<protein>
    <submittedName>
        <fullName evidence="3">Uncharacterized conserved protein YjbJ, UPF0337 family</fullName>
    </submittedName>
</protein>
<dbReference type="PANTHER" id="PTHR34977">
    <property type="entry name" value="UPF0337 PROTEIN YJBJ"/>
    <property type="match status" value="1"/>
</dbReference>
<dbReference type="SUPFAM" id="SSF69047">
    <property type="entry name" value="Hypothetical protein YjbJ"/>
    <property type="match status" value="1"/>
</dbReference>
<comment type="similarity">
    <text evidence="1">Belongs to the UPF0337 (CsbD) family.</text>
</comment>
<gene>
    <name evidence="3" type="ORF">SAMN05421741_103185</name>
</gene>
<dbReference type="Gene3D" id="1.10.1470.10">
    <property type="entry name" value="YjbJ"/>
    <property type="match status" value="1"/>
</dbReference>
<dbReference type="PANTHER" id="PTHR34977:SF1">
    <property type="entry name" value="UPF0337 PROTEIN YJBJ"/>
    <property type="match status" value="1"/>
</dbReference>
<sequence length="66" mass="8060">MDRLEMEGKWNRVKGAVRQKYGEWFDDDKAFAEGKYEEMLGKMQEKSGRTREDIEREIRDWDERSI</sequence>
<reference evidence="4" key="1">
    <citation type="submission" date="2016-10" db="EMBL/GenBank/DDBJ databases">
        <authorList>
            <person name="Varghese N."/>
            <person name="Submissions S."/>
        </authorList>
    </citation>
    <scope>NUCLEOTIDE SEQUENCE [LARGE SCALE GENOMIC DNA]</scope>
    <source>
        <strain evidence="4">DS-12</strain>
    </source>
</reference>
<dbReference type="InterPro" id="IPR008462">
    <property type="entry name" value="CsbD"/>
</dbReference>
<evidence type="ECO:0000313" key="3">
    <source>
        <dbReference type="EMBL" id="SFN30249.1"/>
    </source>
</evidence>
<dbReference type="STRING" id="913024.SAMN05421741_103185"/>
<name>A0A1I4XYE1_9FLAO</name>
<dbReference type="AlphaFoldDB" id="A0A1I4XYE1"/>
<dbReference type="RefSeq" id="WP_091519422.1">
    <property type="nucleotide sequence ID" value="NZ_FOVI01000003.1"/>
</dbReference>
<evidence type="ECO:0000259" key="2">
    <source>
        <dbReference type="Pfam" id="PF05532"/>
    </source>
</evidence>